<dbReference type="Proteomes" id="UP000005835">
    <property type="component" value="Unassembled WGS sequence"/>
</dbReference>
<evidence type="ECO:0000313" key="1">
    <source>
        <dbReference type="EMBL" id="EKB31177.1"/>
    </source>
</evidence>
<dbReference type="SUPFAM" id="SSF55729">
    <property type="entry name" value="Acyl-CoA N-acyltransferases (Nat)"/>
    <property type="match status" value="1"/>
</dbReference>
<evidence type="ECO:0008006" key="3">
    <source>
        <dbReference type="Google" id="ProtNLM"/>
    </source>
</evidence>
<evidence type="ECO:0000313" key="2">
    <source>
        <dbReference type="Proteomes" id="UP000005835"/>
    </source>
</evidence>
<gene>
    <name evidence="1" type="ORF">HMPREF9465_01282</name>
</gene>
<organism evidence="1 2">
    <name type="scientific">Sutterella wadsworthensis 2_1_59BFAA</name>
    <dbReference type="NCBI Taxonomy" id="742823"/>
    <lineage>
        <taxon>Bacteria</taxon>
        <taxon>Pseudomonadati</taxon>
        <taxon>Pseudomonadota</taxon>
        <taxon>Betaproteobacteria</taxon>
        <taxon>Burkholderiales</taxon>
        <taxon>Sutterellaceae</taxon>
        <taxon>Sutterella</taxon>
    </lineage>
</organism>
<dbReference type="STRING" id="742823.HMPREF9465_01282"/>
<dbReference type="Gene3D" id="3.40.630.30">
    <property type="match status" value="1"/>
</dbReference>
<dbReference type="PATRIC" id="fig|742823.3.peg.1266"/>
<dbReference type="AlphaFoldDB" id="K1JU26"/>
<name>K1JU26_9BURK</name>
<reference evidence="1 2" key="1">
    <citation type="submission" date="2012-05" db="EMBL/GenBank/DDBJ databases">
        <title>The Genome Sequence of Sutterella wadsworthensis 2_1_59BFAA.</title>
        <authorList>
            <consortium name="The Broad Institute Genome Sequencing Platform"/>
            <person name="Earl A."/>
            <person name="Ward D."/>
            <person name="Feldgarden M."/>
            <person name="Gevers D."/>
            <person name="Daigneault M."/>
            <person name="Strauss J."/>
            <person name="Allen-Vercoe E."/>
            <person name="Walker B."/>
            <person name="Young S.K."/>
            <person name="Zeng Q."/>
            <person name="Gargeya S."/>
            <person name="Fitzgerald M."/>
            <person name="Haas B."/>
            <person name="Abouelleil A."/>
            <person name="Alvarado L."/>
            <person name="Arachchi H.M."/>
            <person name="Berlin A.M."/>
            <person name="Chapman S.B."/>
            <person name="Goldberg J."/>
            <person name="Griggs A."/>
            <person name="Gujja S."/>
            <person name="Hansen M."/>
            <person name="Howarth C."/>
            <person name="Imamovic A."/>
            <person name="Larimer J."/>
            <person name="McCowen C."/>
            <person name="Montmayeur A."/>
            <person name="Murphy C."/>
            <person name="Neiman D."/>
            <person name="Pearson M."/>
            <person name="Priest M."/>
            <person name="Roberts A."/>
            <person name="Saif S."/>
            <person name="Shea T."/>
            <person name="Sisk P."/>
            <person name="Sykes S."/>
            <person name="Wortman J."/>
            <person name="Nusbaum C."/>
            <person name="Birren B."/>
        </authorList>
    </citation>
    <scope>NUCLEOTIDE SEQUENCE [LARGE SCALE GENOMIC DNA]</scope>
    <source>
        <strain evidence="1 2">2_1_59BFAA</strain>
    </source>
</reference>
<dbReference type="OrthoDB" id="7028208at2"/>
<sequence length="151" mass="16514">MITYQELSFGELYDLDGWADWVTEYINETANPAIGAAEAQVSRYAALDKGGQLRCVAVLDDGRLVGAAALLVTQSQHYPFPLVGVDAFYLRKAWRRGRTGLDLLGCAKAVAAKEGAPGFTFMAPPGSAFDKLCDRLGMTHTHNCYWCKCDE</sequence>
<proteinExistence type="predicted"/>
<dbReference type="RefSeq" id="WP_005435258.1">
    <property type="nucleotide sequence ID" value="NZ_JH815516.1"/>
</dbReference>
<keyword evidence="2" id="KW-1185">Reference proteome</keyword>
<comment type="caution">
    <text evidence="1">The sequence shown here is derived from an EMBL/GenBank/DDBJ whole genome shotgun (WGS) entry which is preliminary data.</text>
</comment>
<accession>K1JU26</accession>
<dbReference type="HOGENOM" id="CLU_1730483_0_0_4"/>
<protein>
    <recommendedName>
        <fullName evidence="3">N-acetyltransferase domain-containing protein</fullName>
    </recommendedName>
</protein>
<dbReference type="InterPro" id="IPR016181">
    <property type="entry name" value="Acyl_CoA_acyltransferase"/>
</dbReference>
<dbReference type="EMBL" id="ADMG01000031">
    <property type="protein sequence ID" value="EKB31177.1"/>
    <property type="molecule type" value="Genomic_DNA"/>
</dbReference>